<dbReference type="PIRSF" id="PIRSF020269">
    <property type="entry name" value="DUF1121"/>
    <property type="match status" value="1"/>
</dbReference>
<accession>A0A939KIC3</accession>
<dbReference type="Pfam" id="PF02589">
    <property type="entry name" value="LUD_dom"/>
    <property type="match status" value="1"/>
</dbReference>
<dbReference type="InterPro" id="IPR024185">
    <property type="entry name" value="FTHF_cligase-like_sf"/>
</dbReference>
<protein>
    <submittedName>
        <fullName evidence="2">Lactate utilization protein</fullName>
    </submittedName>
</protein>
<evidence type="ECO:0000313" key="3">
    <source>
        <dbReference type="Proteomes" id="UP000664218"/>
    </source>
</evidence>
<dbReference type="InterPro" id="IPR003741">
    <property type="entry name" value="LUD_dom"/>
</dbReference>
<evidence type="ECO:0000259" key="1">
    <source>
        <dbReference type="Pfam" id="PF02589"/>
    </source>
</evidence>
<proteinExistence type="predicted"/>
<organism evidence="2 3">
    <name type="scientific">Proteiniclasticum aestuarii</name>
    <dbReference type="NCBI Taxonomy" id="2817862"/>
    <lineage>
        <taxon>Bacteria</taxon>
        <taxon>Bacillati</taxon>
        <taxon>Bacillota</taxon>
        <taxon>Clostridia</taxon>
        <taxon>Eubacteriales</taxon>
        <taxon>Clostridiaceae</taxon>
        <taxon>Proteiniclasticum</taxon>
    </lineage>
</organism>
<feature type="domain" description="LUD" evidence="1">
    <location>
        <begin position="13"/>
        <end position="207"/>
    </location>
</feature>
<reference evidence="2" key="1">
    <citation type="submission" date="2021-03" db="EMBL/GenBank/DDBJ databases">
        <title>Proteiniclasticum marinus sp. nov., isolated from tidal flat sediment.</title>
        <authorList>
            <person name="Namirimu T."/>
            <person name="Yang J.-A."/>
            <person name="Yang S.-H."/>
            <person name="Kim Y.-J."/>
            <person name="Kwon K.K."/>
        </authorList>
    </citation>
    <scope>NUCLEOTIDE SEQUENCE</scope>
    <source>
        <strain evidence="2">SCR006</strain>
    </source>
</reference>
<dbReference type="SUPFAM" id="SSF100950">
    <property type="entry name" value="NagB/RpiA/CoA transferase-like"/>
    <property type="match status" value="1"/>
</dbReference>
<dbReference type="RefSeq" id="WP_207598310.1">
    <property type="nucleotide sequence ID" value="NZ_JAFNJU010000001.1"/>
</dbReference>
<dbReference type="InterPro" id="IPR037171">
    <property type="entry name" value="NagB/RpiA_transferase-like"/>
</dbReference>
<evidence type="ECO:0000313" key="2">
    <source>
        <dbReference type="EMBL" id="MBO1263806.1"/>
    </source>
</evidence>
<name>A0A939KIC3_9CLOT</name>
<dbReference type="AlphaFoldDB" id="A0A939KIC3"/>
<dbReference type="PANTHER" id="PTHR36179:SF2">
    <property type="entry name" value="LUD DOMAIN-CONTAINING PROTEIN"/>
    <property type="match status" value="1"/>
</dbReference>
<comment type="caution">
    <text evidence="2">The sequence shown here is derived from an EMBL/GenBank/DDBJ whole genome shotgun (WGS) entry which is preliminary data.</text>
</comment>
<sequence length="213" mass="24357">MDQHVLTIYEDKVERLIKNLESNNMKGTYLKSREELTAYLNAQIEDGSLVSVGGSQTLFELDLITYLRNREIRFLDRYKGELTGEEKKELYRKSFFADFYFSSSNAITVDGHLYNVDHTGNRVAALLYGPEKVFVIVGINKIVDSVEEAIARVRAVAAPANNVRLNRNTPCVKFGSCVDCKVEDRICNEYTLIKRQAEKNRIEVIILPFELGY</sequence>
<dbReference type="EMBL" id="JAFNJU010000001">
    <property type="protein sequence ID" value="MBO1263806.1"/>
    <property type="molecule type" value="Genomic_DNA"/>
</dbReference>
<keyword evidence="3" id="KW-1185">Reference proteome</keyword>
<gene>
    <name evidence="2" type="ORF">J3A84_01945</name>
</gene>
<dbReference type="Proteomes" id="UP000664218">
    <property type="component" value="Unassembled WGS sequence"/>
</dbReference>
<dbReference type="Gene3D" id="3.40.50.10420">
    <property type="entry name" value="NagB/RpiA/CoA transferase-like"/>
    <property type="match status" value="1"/>
</dbReference>
<dbReference type="PANTHER" id="PTHR36179">
    <property type="entry name" value="LUD_DOM DOMAIN-CONTAINING PROTEIN"/>
    <property type="match status" value="1"/>
</dbReference>
<dbReference type="InterPro" id="IPR009501">
    <property type="entry name" value="UCP020269"/>
</dbReference>